<keyword evidence="2" id="KW-1185">Reference proteome</keyword>
<gene>
    <name evidence="1" type="ORF">Bhyg_01852</name>
</gene>
<proteinExistence type="predicted"/>
<dbReference type="EMBL" id="WJQU01000001">
    <property type="protein sequence ID" value="KAJ6646639.1"/>
    <property type="molecule type" value="Genomic_DNA"/>
</dbReference>
<organism evidence="1 2">
    <name type="scientific">Pseudolycoriella hygida</name>
    <dbReference type="NCBI Taxonomy" id="35572"/>
    <lineage>
        <taxon>Eukaryota</taxon>
        <taxon>Metazoa</taxon>
        <taxon>Ecdysozoa</taxon>
        <taxon>Arthropoda</taxon>
        <taxon>Hexapoda</taxon>
        <taxon>Insecta</taxon>
        <taxon>Pterygota</taxon>
        <taxon>Neoptera</taxon>
        <taxon>Endopterygota</taxon>
        <taxon>Diptera</taxon>
        <taxon>Nematocera</taxon>
        <taxon>Sciaroidea</taxon>
        <taxon>Sciaridae</taxon>
        <taxon>Pseudolycoriella</taxon>
    </lineage>
</organism>
<protein>
    <submittedName>
        <fullName evidence="1">Uncharacterized protein</fullName>
    </submittedName>
</protein>
<accession>A0A9Q0NC72</accession>
<sequence length="146" mass="16542">SVSATSTLYLSVIYSVFKEIEQQQELDDPYCFRFTWLGSKYNANSTFINATCDEVTRGANVPCTRPLVATENSRVPNVTYMWNNNTVTTIACRMTPENVCVKYSYYYNSALENITYMCTKVTVENEGAAKSGCYSEFQDGREIEVC</sequence>
<evidence type="ECO:0000313" key="1">
    <source>
        <dbReference type="EMBL" id="KAJ6646639.1"/>
    </source>
</evidence>
<dbReference type="OrthoDB" id="8187791at2759"/>
<evidence type="ECO:0000313" key="2">
    <source>
        <dbReference type="Proteomes" id="UP001151699"/>
    </source>
</evidence>
<dbReference type="AlphaFoldDB" id="A0A9Q0NC72"/>
<reference evidence="1" key="1">
    <citation type="submission" date="2022-07" db="EMBL/GenBank/DDBJ databases">
        <authorList>
            <person name="Trinca V."/>
            <person name="Uliana J.V.C."/>
            <person name="Torres T.T."/>
            <person name="Ward R.J."/>
            <person name="Monesi N."/>
        </authorList>
    </citation>
    <scope>NUCLEOTIDE SEQUENCE</scope>
    <source>
        <strain evidence="1">HSMRA1968</strain>
        <tissue evidence="1">Whole embryos</tissue>
    </source>
</reference>
<feature type="non-terminal residue" evidence="1">
    <location>
        <position position="146"/>
    </location>
</feature>
<dbReference type="Proteomes" id="UP001151699">
    <property type="component" value="Chromosome A"/>
</dbReference>
<comment type="caution">
    <text evidence="1">The sequence shown here is derived from an EMBL/GenBank/DDBJ whole genome shotgun (WGS) entry which is preliminary data.</text>
</comment>
<name>A0A9Q0NC72_9DIPT</name>
<feature type="non-terminal residue" evidence="1">
    <location>
        <position position="1"/>
    </location>
</feature>